<dbReference type="AlphaFoldDB" id="X1MT82"/>
<dbReference type="InterPro" id="IPR002376">
    <property type="entry name" value="Formyl_transf_N"/>
</dbReference>
<evidence type="ECO:0000259" key="6">
    <source>
        <dbReference type="Pfam" id="PF02911"/>
    </source>
</evidence>
<dbReference type="InterPro" id="IPR037022">
    <property type="entry name" value="Formyl_trans_C_sf"/>
</dbReference>
<organism evidence="7">
    <name type="scientific">marine sediment metagenome</name>
    <dbReference type="NCBI Taxonomy" id="412755"/>
    <lineage>
        <taxon>unclassified sequences</taxon>
        <taxon>metagenomes</taxon>
        <taxon>ecological metagenomes</taxon>
    </lineage>
</organism>
<feature type="domain" description="Formyl transferase N-terminal" evidence="5">
    <location>
        <begin position="1"/>
        <end position="101"/>
    </location>
</feature>
<dbReference type="InterPro" id="IPR005793">
    <property type="entry name" value="Formyl_trans_C"/>
</dbReference>
<protein>
    <recommendedName>
        <fullName evidence="2">methionyl-tRNA formyltransferase</fullName>
        <ecNumber evidence="2">2.1.2.9</ecNumber>
    </recommendedName>
</protein>
<keyword evidence="4" id="KW-0648">Protein biosynthesis</keyword>
<dbReference type="CDD" id="cd08646">
    <property type="entry name" value="FMT_core_Met-tRNA-FMT_N"/>
    <property type="match status" value="1"/>
</dbReference>
<dbReference type="EC" id="2.1.2.9" evidence="2"/>
<dbReference type="InterPro" id="IPR044135">
    <property type="entry name" value="Met-tRNA-FMT_C"/>
</dbReference>
<evidence type="ECO:0000256" key="3">
    <source>
        <dbReference type="ARBA" id="ARBA00022679"/>
    </source>
</evidence>
<keyword evidence="3" id="KW-0808">Transferase</keyword>
<dbReference type="SUPFAM" id="SSF53328">
    <property type="entry name" value="Formyltransferase"/>
    <property type="match status" value="1"/>
</dbReference>
<dbReference type="Pfam" id="PF02911">
    <property type="entry name" value="Formyl_trans_C"/>
    <property type="match status" value="1"/>
</dbReference>
<gene>
    <name evidence="7" type="ORF">S06H3_35211</name>
</gene>
<comment type="similarity">
    <text evidence="1">Belongs to the Fmt family.</text>
</comment>
<evidence type="ECO:0000256" key="2">
    <source>
        <dbReference type="ARBA" id="ARBA00012261"/>
    </source>
</evidence>
<dbReference type="PANTHER" id="PTHR11138">
    <property type="entry name" value="METHIONYL-TRNA FORMYLTRANSFERASE"/>
    <property type="match status" value="1"/>
</dbReference>
<dbReference type="GO" id="GO:0005829">
    <property type="term" value="C:cytosol"/>
    <property type="evidence" value="ECO:0007669"/>
    <property type="project" value="TreeGrafter"/>
</dbReference>
<evidence type="ECO:0000259" key="5">
    <source>
        <dbReference type="Pfam" id="PF00551"/>
    </source>
</evidence>
<dbReference type="InterPro" id="IPR011034">
    <property type="entry name" value="Formyl_transferase-like_C_sf"/>
</dbReference>
<dbReference type="EMBL" id="BARV01021231">
    <property type="protein sequence ID" value="GAI21231.1"/>
    <property type="molecule type" value="Genomic_DNA"/>
</dbReference>
<dbReference type="Gene3D" id="3.40.50.170">
    <property type="entry name" value="Formyl transferase, N-terminal domain"/>
    <property type="match status" value="1"/>
</dbReference>
<dbReference type="InterPro" id="IPR036477">
    <property type="entry name" value="Formyl_transf_N_sf"/>
</dbReference>
<dbReference type="InterPro" id="IPR041711">
    <property type="entry name" value="Met-tRNA-FMT_N"/>
</dbReference>
<dbReference type="GO" id="GO:0004479">
    <property type="term" value="F:methionyl-tRNA formyltransferase activity"/>
    <property type="evidence" value="ECO:0007669"/>
    <property type="project" value="UniProtKB-EC"/>
</dbReference>
<dbReference type="NCBIfam" id="TIGR00460">
    <property type="entry name" value="fmt"/>
    <property type="match status" value="1"/>
</dbReference>
<accession>X1MT82</accession>
<name>X1MT82_9ZZZZ</name>
<feature type="non-terminal residue" evidence="7">
    <location>
        <position position="1"/>
    </location>
</feature>
<dbReference type="Pfam" id="PF00551">
    <property type="entry name" value="Formyl_trans_N"/>
    <property type="match status" value="1"/>
</dbReference>
<dbReference type="PANTHER" id="PTHR11138:SF5">
    <property type="entry name" value="METHIONYL-TRNA FORMYLTRANSFERASE, MITOCHONDRIAL"/>
    <property type="match status" value="1"/>
</dbReference>
<evidence type="ECO:0000256" key="4">
    <source>
        <dbReference type="ARBA" id="ARBA00022917"/>
    </source>
</evidence>
<dbReference type="SUPFAM" id="SSF50486">
    <property type="entry name" value="FMT C-terminal domain-like"/>
    <property type="match status" value="1"/>
</dbReference>
<dbReference type="InterPro" id="IPR005794">
    <property type="entry name" value="Fmt"/>
</dbReference>
<dbReference type="Gene3D" id="3.10.25.10">
    <property type="entry name" value="Formyl transferase, C-terminal domain"/>
    <property type="match status" value="1"/>
</dbReference>
<sequence>DIIVVAAFGQILPQSVLDIPSYGCINLHPSLLPRFRGASPVASAILAGDEFTGVSLMLMDSGLDTGPILARAQIPISAQDTTGSLTAKLSLIAAQLLLEVLPCWLRGELTPQPQNEAEATYSVPISKQEGEINWHLPAIDIWRRVCAFHSWPGCFTTWQGRQLKIIEAVPLSGKGTLDIGQVVAMEGTKAAFGIGTGSGILGVLKLQMEGKRAMSAADFLKGQRQFIGAILQ</sequence>
<proteinExistence type="inferred from homology"/>
<evidence type="ECO:0000313" key="7">
    <source>
        <dbReference type="EMBL" id="GAI21231.1"/>
    </source>
</evidence>
<evidence type="ECO:0000256" key="1">
    <source>
        <dbReference type="ARBA" id="ARBA00010699"/>
    </source>
</evidence>
<comment type="caution">
    <text evidence="7">The sequence shown here is derived from an EMBL/GenBank/DDBJ whole genome shotgun (WGS) entry which is preliminary data.</text>
</comment>
<feature type="domain" description="Formyl transferase C-terminal" evidence="6">
    <location>
        <begin position="125"/>
        <end position="224"/>
    </location>
</feature>
<reference evidence="7" key="1">
    <citation type="journal article" date="2014" name="Front. Microbiol.">
        <title>High frequency of phylogenetically diverse reductive dehalogenase-homologous genes in deep subseafloor sedimentary metagenomes.</title>
        <authorList>
            <person name="Kawai M."/>
            <person name="Futagami T."/>
            <person name="Toyoda A."/>
            <person name="Takaki Y."/>
            <person name="Nishi S."/>
            <person name="Hori S."/>
            <person name="Arai W."/>
            <person name="Tsubouchi T."/>
            <person name="Morono Y."/>
            <person name="Uchiyama I."/>
            <person name="Ito T."/>
            <person name="Fujiyama A."/>
            <person name="Inagaki F."/>
            <person name="Takami H."/>
        </authorList>
    </citation>
    <scope>NUCLEOTIDE SEQUENCE</scope>
    <source>
        <strain evidence="7">Expedition CK06-06</strain>
    </source>
</reference>
<dbReference type="CDD" id="cd08704">
    <property type="entry name" value="Met_tRNA_FMT_C"/>
    <property type="match status" value="1"/>
</dbReference>